<dbReference type="Proteomes" id="UP000236724">
    <property type="component" value="Unassembled WGS sequence"/>
</dbReference>
<dbReference type="AlphaFoldDB" id="A0A1H6FEQ8"/>
<organism evidence="1 2">
    <name type="scientific">Candidatus Venteria ishoeyi</name>
    <dbReference type="NCBI Taxonomy" id="1899563"/>
    <lineage>
        <taxon>Bacteria</taxon>
        <taxon>Pseudomonadati</taxon>
        <taxon>Pseudomonadota</taxon>
        <taxon>Gammaproteobacteria</taxon>
        <taxon>Thiotrichales</taxon>
        <taxon>Thiotrichaceae</taxon>
        <taxon>Venteria</taxon>
    </lineage>
</organism>
<reference evidence="1 2" key="1">
    <citation type="submission" date="2016-10" db="EMBL/GenBank/DDBJ databases">
        <authorList>
            <person name="de Groot N.N."/>
        </authorList>
    </citation>
    <scope>NUCLEOTIDE SEQUENCE [LARGE SCALE GENOMIC DNA]</scope>
    <source>
        <strain evidence="1">MBHS1</strain>
    </source>
</reference>
<dbReference type="EMBL" id="FMSV02000541">
    <property type="protein sequence ID" value="SEH07839.1"/>
    <property type="molecule type" value="Genomic_DNA"/>
</dbReference>
<proteinExistence type="predicted"/>
<name>A0A1H6FEQ8_9GAMM</name>
<gene>
    <name evidence="1" type="ORF">MBHS_03726</name>
</gene>
<dbReference type="OrthoDB" id="510857at2"/>
<sequence length="101" mass="11677">MIFIELKRGKTDLETNIIQQLKGAQCVMAYCRSIGQIFWKENNFLAPDKYDCRFISIRNISINKKPSFTQNKPGQLHSSPENMLKISSPHNLYFKRLVGAI</sequence>
<accession>A0A1H6FEQ8</accession>
<evidence type="ECO:0000313" key="1">
    <source>
        <dbReference type="EMBL" id="SEH07839.1"/>
    </source>
</evidence>
<protein>
    <submittedName>
        <fullName evidence="1">Uncharacterized protein</fullName>
    </submittedName>
</protein>
<evidence type="ECO:0000313" key="2">
    <source>
        <dbReference type="Proteomes" id="UP000236724"/>
    </source>
</evidence>
<dbReference type="RefSeq" id="WP_103921455.1">
    <property type="nucleotide sequence ID" value="NZ_FMSV02000541.1"/>
</dbReference>
<keyword evidence="2" id="KW-1185">Reference proteome</keyword>